<dbReference type="PANTHER" id="PTHR37423">
    <property type="entry name" value="SOLUBLE LYTIC MUREIN TRANSGLYCOSYLASE-RELATED"/>
    <property type="match status" value="1"/>
</dbReference>
<evidence type="ECO:0000259" key="1">
    <source>
        <dbReference type="Pfam" id="PF01464"/>
    </source>
</evidence>
<feature type="domain" description="Transglycosylase SLT" evidence="1">
    <location>
        <begin position="89"/>
        <end position="208"/>
    </location>
</feature>
<sequence length="228" mass="26332" precursor="true">MTQITKQSLAIVLLSSIMITSCTPKAGEMKTENLKPLYESHIADEGLRNYMRLISKNISEQEEQNIMEEESKRPEINNIPLSSELLDYIYELCNEYEIPYTLALAIMAVESGFNPKAISPTSDYGIAQINKSNIHNFARATGIENVDPLNPKHNIQMQVYYLSYLKQKWSDPKYKFSEEQKYFMTVLAYNRGETKALEWVRNNGWNNAYVRSVTKVKGMIETNTYKNE</sequence>
<dbReference type="PANTHER" id="PTHR37423:SF2">
    <property type="entry name" value="MEMBRANE-BOUND LYTIC MUREIN TRANSGLYCOSYLASE C"/>
    <property type="match status" value="1"/>
</dbReference>
<name>A0A0U2W6X1_9BACL</name>
<dbReference type="RefSeq" id="WP_062408507.1">
    <property type="nucleotide sequence ID" value="NZ_CP013652.1"/>
</dbReference>
<evidence type="ECO:0000313" key="2">
    <source>
        <dbReference type="EMBL" id="ALS22190.1"/>
    </source>
</evidence>
<accession>A0A0U2W6X1</accession>
<dbReference type="KEGG" id="pnp:IJ22_18160"/>
<protein>
    <submittedName>
        <fullName evidence="2">Transglycosylase SLT domain-containing protein</fullName>
    </submittedName>
</protein>
<evidence type="ECO:0000313" key="3">
    <source>
        <dbReference type="Proteomes" id="UP000061660"/>
    </source>
</evidence>
<dbReference type="Gene3D" id="1.10.530.10">
    <property type="match status" value="1"/>
</dbReference>
<organism evidence="2 3">
    <name type="scientific">Paenibacillus naphthalenovorans</name>
    <dbReference type="NCBI Taxonomy" id="162209"/>
    <lineage>
        <taxon>Bacteria</taxon>
        <taxon>Bacillati</taxon>
        <taxon>Bacillota</taxon>
        <taxon>Bacilli</taxon>
        <taxon>Bacillales</taxon>
        <taxon>Paenibacillaceae</taxon>
        <taxon>Paenibacillus</taxon>
    </lineage>
</organism>
<dbReference type="SUPFAM" id="SSF53955">
    <property type="entry name" value="Lysozyme-like"/>
    <property type="match status" value="1"/>
</dbReference>
<dbReference type="OrthoDB" id="2476746at2"/>
<dbReference type="AlphaFoldDB" id="A0A0U2W6X1"/>
<keyword evidence="3" id="KW-1185">Reference proteome</keyword>
<dbReference type="PROSITE" id="PS51257">
    <property type="entry name" value="PROKAR_LIPOPROTEIN"/>
    <property type="match status" value="1"/>
</dbReference>
<reference evidence="2 3" key="2">
    <citation type="journal article" date="2016" name="Genome Announc.">
        <title>Complete Genome Sequences of Two Interactive Moderate Thermophiles, Paenibacillus napthalenovorans 32O-Y and Paenibacillus sp. 32O-W.</title>
        <authorList>
            <person name="Butler R.R.III."/>
            <person name="Wang J."/>
            <person name="Stark B.C."/>
            <person name="Pombert J.F."/>
        </authorList>
    </citation>
    <scope>NUCLEOTIDE SEQUENCE [LARGE SCALE GENOMIC DNA]</scope>
    <source>
        <strain evidence="2 3">32O-Y</strain>
    </source>
</reference>
<proteinExistence type="predicted"/>
<dbReference type="InterPro" id="IPR023346">
    <property type="entry name" value="Lysozyme-like_dom_sf"/>
</dbReference>
<reference evidence="3" key="1">
    <citation type="submission" date="2015-12" db="EMBL/GenBank/DDBJ databases">
        <title>Complete genome sequences of two moderately thermophilic Paenibacillus species.</title>
        <authorList>
            <person name="Butler R.III."/>
            <person name="Wang J."/>
            <person name="Stark B.C."/>
            <person name="Pombert J.-F."/>
        </authorList>
    </citation>
    <scope>NUCLEOTIDE SEQUENCE [LARGE SCALE GENOMIC DNA]</scope>
    <source>
        <strain evidence="3">32O-Y</strain>
    </source>
</reference>
<dbReference type="Proteomes" id="UP000061660">
    <property type="component" value="Chromosome"/>
</dbReference>
<gene>
    <name evidence="2" type="ORF">IJ22_18160</name>
</gene>
<dbReference type="Pfam" id="PF01464">
    <property type="entry name" value="SLT"/>
    <property type="match status" value="1"/>
</dbReference>
<dbReference type="EMBL" id="CP013652">
    <property type="protein sequence ID" value="ALS22190.1"/>
    <property type="molecule type" value="Genomic_DNA"/>
</dbReference>
<dbReference type="STRING" id="162209.IJ22_18160"/>
<dbReference type="InterPro" id="IPR008258">
    <property type="entry name" value="Transglycosylase_SLT_dom_1"/>
</dbReference>
<dbReference type="PATRIC" id="fig|162209.4.peg.1926"/>